<gene>
    <name evidence="7" type="ORF">BD324DRAFT_652820</name>
</gene>
<dbReference type="OrthoDB" id="3364175at2759"/>
<evidence type="ECO:0000256" key="2">
    <source>
        <dbReference type="ARBA" id="ARBA00023125"/>
    </source>
</evidence>
<feature type="region of interest" description="Disordered" evidence="5">
    <location>
        <begin position="104"/>
        <end position="131"/>
    </location>
</feature>
<dbReference type="InParanoid" id="A0A1Y1UDF1"/>
<evidence type="ECO:0000256" key="3">
    <source>
        <dbReference type="ARBA" id="ARBA00023163"/>
    </source>
</evidence>
<accession>A0A1Y1UDF1</accession>
<evidence type="ECO:0000256" key="5">
    <source>
        <dbReference type="SAM" id="MobiDB-lite"/>
    </source>
</evidence>
<keyword evidence="8" id="KW-1185">Reference proteome</keyword>
<evidence type="ECO:0000256" key="1">
    <source>
        <dbReference type="ARBA" id="ARBA00023015"/>
    </source>
</evidence>
<evidence type="ECO:0000313" key="8">
    <source>
        <dbReference type="Proteomes" id="UP000193218"/>
    </source>
</evidence>
<dbReference type="GO" id="GO:0000981">
    <property type="term" value="F:DNA-binding transcription factor activity, RNA polymerase II-specific"/>
    <property type="evidence" value="ECO:0007669"/>
    <property type="project" value="TreeGrafter"/>
</dbReference>
<evidence type="ECO:0000259" key="6">
    <source>
        <dbReference type="SMART" id="SM00906"/>
    </source>
</evidence>
<dbReference type="AlphaFoldDB" id="A0A1Y1UDF1"/>
<keyword evidence="1" id="KW-0805">Transcription regulation</keyword>
<dbReference type="GO" id="GO:0000978">
    <property type="term" value="F:RNA polymerase II cis-regulatory region sequence-specific DNA binding"/>
    <property type="evidence" value="ECO:0007669"/>
    <property type="project" value="TreeGrafter"/>
</dbReference>
<protein>
    <submittedName>
        <fullName evidence="7">Fungal-specific transcription factor domain-domain-containing protein</fullName>
    </submittedName>
</protein>
<dbReference type="InterPro" id="IPR051127">
    <property type="entry name" value="Fungal_SecMet_Regulators"/>
</dbReference>
<reference evidence="7 8" key="1">
    <citation type="submission" date="2017-03" db="EMBL/GenBank/DDBJ databases">
        <title>Widespread Adenine N6-methylation of Active Genes in Fungi.</title>
        <authorList>
            <consortium name="DOE Joint Genome Institute"/>
            <person name="Mondo S.J."/>
            <person name="Dannebaum R.O."/>
            <person name="Kuo R.C."/>
            <person name="Louie K.B."/>
            <person name="Bewick A.J."/>
            <person name="Labutti K."/>
            <person name="Haridas S."/>
            <person name="Kuo A."/>
            <person name="Salamov A."/>
            <person name="Ahrendt S.R."/>
            <person name="Lau R."/>
            <person name="Bowen B.P."/>
            <person name="Lipzen A."/>
            <person name="Sullivan W."/>
            <person name="Andreopoulos W.B."/>
            <person name="Clum A."/>
            <person name="Lindquist E."/>
            <person name="Daum C."/>
            <person name="Northen T.R."/>
            <person name="Ramamoorthy G."/>
            <person name="Schmitz R.J."/>
            <person name="Gryganskyi A."/>
            <person name="Culley D."/>
            <person name="Magnuson J."/>
            <person name="James T.Y."/>
            <person name="O'Malley M.A."/>
            <person name="Stajich J.E."/>
            <person name="Spatafora J.W."/>
            <person name="Visel A."/>
            <person name="Grigoriev I.V."/>
        </authorList>
    </citation>
    <scope>NUCLEOTIDE SEQUENCE [LARGE SCALE GENOMIC DNA]</scope>
    <source>
        <strain evidence="7 8">NRRL Y-17943</strain>
    </source>
</reference>
<dbReference type="SMART" id="SM00906">
    <property type="entry name" value="Fungal_trans"/>
    <property type="match status" value="1"/>
</dbReference>
<dbReference type="GO" id="GO:0005634">
    <property type="term" value="C:nucleus"/>
    <property type="evidence" value="ECO:0007669"/>
    <property type="project" value="TreeGrafter"/>
</dbReference>
<comment type="caution">
    <text evidence="7">The sequence shown here is derived from an EMBL/GenBank/DDBJ whole genome shotgun (WGS) entry which is preliminary data.</text>
</comment>
<proteinExistence type="predicted"/>
<dbReference type="GO" id="GO:0008270">
    <property type="term" value="F:zinc ion binding"/>
    <property type="evidence" value="ECO:0007669"/>
    <property type="project" value="InterPro"/>
</dbReference>
<organism evidence="7 8">
    <name type="scientific">Kockovaella imperatae</name>
    <dbReference type="NCBI Taxonomy" id="4999"/>
    <lineage>
        <taxon>Eukaryota</taxon>
        <taxon>Fungi</taxon>
        <taxon>Dikarya</taxon>
        <taxon>Basidiomycota</taxon>
        <taxon>Agaricomycotina</taxon>
        <taxon>Tremellomycetes</taxon>
        <taxon>Tremellales</taxon>
        <taxon>Cuniculitremaceae</taxon>
        <taxon>Kockovaella</taxon>
    </lineage>
</organism>
<dbReference type="GO" id="GO:0000435">
    <property type="term" value="P:positive regulation of transcription from RNA polymerase II promoter by galactose"/>
    <property type="evidence" value="ECO:0007669"/>
    <property type="project" value="TreeGrafter"/>
</dbReference>
<dbReference type="RefSeq" id="XP_021869321.1">
    <property type="nucleotide sequence ID" value="XM_022018559.1"/>
</dbReference>
<dbReference type="EMBL" id="NBSH01000012">
    <property type="protein sequence ID" value="ORX35105.1"/>
    <property type="molecule type" value="Genomic_DNA"/>
</dbReference>
<dbReference type="InterPro" id="IPR007219">
    <property type="entry name" value="XnlR_reg_dom"/>
</dbReference>
<evidence type="ECO:0000256" key="4">
    <source>
        <dbReference type="ARBA" id="ARBA00023242"/>
    </source>
</evidence>
<keyword evidence="4" id="KW-0539">Nucleus</keyword>
<dbReference type="Proteomes" id="UP000193218">
    <property type="component" value="Unassembled WGS sequence"/>
</dbReference>
<dbReference type="GO" id="GO:0006351">
    <property type="term" value="P:DNA-templated transcription"/>
    <property type="evidence" value="ECO:0007669"/>
    <property type="project" value="InterPro"/>
</dbReference>
<dbReference type="Pfam" id="PF04082">
    <property type="entry name" value="Fungal_trans"/>
    <property type="match status" value="1"/>
</dbReference>
<dbReference type="PANTHER" id="PTHR47424">
    <property type="entry name" value="REGULATORY PROTEIN GAL4"/>
    <property type="match status" value="1"/>
</dbReference>
<evidence type="ECO:0000313" key="7">
    <source>
        <dbReference type="EMBL" id="ORX35105.1"/>
    </source>
</evidence>
<keyword evidence="2" id="KW-0238">DNA-binding</keyword>
<feature type="domain" description="Xylanolytic transcriptional activator regulatory" evidence="6">
    <location>
        <begin position="320"/>
        <end position="396"/>
    </location>
</feature>
<dbReference type="CDD" id="cd12148">
    <property type="entry name" value="fungal_TF_MHR"/>
    <property type="match status" value="1"/>
</dbReference>
<keyword evidence="3" id="KW-0804">Transcription</keyword>
<dbReference type="GeneID" id="33560368"/>
<sequence length="655" mass="72957">MLEQRITQFEFIWSTVFPDVSLTDLEALAHEIGTELAISSLNLRPSTPSRLAQRSDAINAIQSPRDPPRPDLTSAIYVEDPLPPTRLGSPSTLPLKSAYDYQDHVSPGSDSYSWHEGGPEPANLLDGMGGDSRPLHKGSSFLGLSSSATFLSAIERLSNPNKTPLEPNRDLSSWNLADGFSSPYDSLSSHISPRGETKVAREGTKFRMLQWSEVGPLVESYFRYFHRLTPIVHEPTARAQMLGALSMSPGAGPSVLFNMIFAMGELEKAEKESDPIGSKYYLQARLALQQSFLEEGSVELVQGLAIMAIYLQHTNRPNAGYLCLGSAIRMAIALGLHLPAKTLQKSTSLLRSEIRLRVWCCLVTLEAGCSITFGRPHGVGTTMISSRQMPVNCDDERLTVSTTERPDDKDEPTVYSALIVQAHLANVTSQIYSRILHSEKAPTIEQIQWCDRLIMNTMAEVPANIKTPRVGPNQLALFVQEWRIRDQRVILYRPVLLAAAWASWHYSFTDPAVASCVQLSRELAMANMHSTGECLRTAQLPVQRETEWYALYFGYQAALTVLLSLVWEPMHTEAVSWKAALMKATSWFRELSAMRQLGQTYASRIEQLVSRAIVQSYPNKSPIATQPANWADLFDTFQVNFDHDTALRVQSALRD</sequence>
<name>A0A1Y1UDF1_9TREE</name>
<dbReference type="PANTHER" id="PTHR47424:SF3">
    <property type="entry name" value="REGULATORY PROTEIN GAL4"/>
    <property type="match status" value="1"/>
</dbReference>